<gene>
    <name evidence="2" type="ORF">KDD17_03385</name>
</gene>
<reference evidence="2" key="1">
    <citation type="submission" date="2021-04" db="EMBL/GenBank/DDBJ databases">
        <title>Complete genome sequence for Sulfitobacter sp. strain JK7-1.</title>
        <authorList>
            <person name="Park S.-J."/>
        </authorList>
    </citation>
    <scope>NUCLEOTIDE SEQUENCE</scope>
    <source>
        <strain evidence="2">JK7-1</strain>
    </source>
</reference>
<dbReference type="EMBL" id="CP073581">
    <property type="protein sequence ID" value="QUJ77084.1"/>
    <property type="molecule type" value="Genomic_DNA"/>
</dbReference>
<dbReference type="KEGG" id="sual:KDD17_03385"/>
<evidence type="ECO:0000313" key="3">
    <source>
        <dbReference type="Proteomes" id="UP000683291"/>
    </source>
</evidence>
<keyword evidence="3" id="KW-1185">Reference proteome</keyword>
<proteinExistence type="predicted"/>
<dbReference type="Pfam" id="PF01541">
    <property type="entry name" value="GIY-YIG"/>
    <property type="match status" value="1"/>
</dbReference>
<dbReference type="PROSITE" id="PS50164">
    <property type="entry name" value="GIY_YIG"/>
    <property type="match status" value="1"/>
</dbReference>
<name>A0A975JEM1_9RHOB</name>
<evidence type="ECO:0000259" key="1">
    <source>
        <dbReference type="PROSITE" id="PS50164"/>
    </source>
</evidence>
<organism evidence="2 3">
    <name type="scientific">Sulfitobacter albidus</name>
    <dbReference type="NCBI Taxonomy" id="2829501"/>
    <lineage>
        <taxon>Bacteria</taxon>
        <taxon>Pseudomonadati</taxon>
        <taxon>Pseudomonadota</taxon>
        <taxon>Alphaproteobacteria</taxon>
        <taxon>Rhodobacterales</taxon>
        <taxon>Roseobacteraceae</taxon>
        <taxon>Sulfitobacter</taxon>
    </lineage>
</organism>
<dbReference type="AlphaFoldDB" id="A0A975JEM1"/>
<protein>
    <submittedName>
        <fullName evidence="2">GIY-YIG nuclease family protein</fullName>
    </submittedName>
</protein>
<dbReference type="Proteomes" id="UP000683291">
    <property type="component" value="Chromosome 1"/>
</dbReference>
<dbReference type="SUPFAM" id="SSF82771">
    <property type="entry name" value="GIY-YIG endonuclease"/>
    <property type="match status" value="1"/>
</dbReference>
<dbReference type="RefSeq" id="WP_212705279.1">
    <property type="nucleotide sequence ID" value="NZ_CP073581.1"/>
</dbReference>
<accession>A0A975JEM1</accession>
<feature type="domain" description="GIY-YIG" evidence="1">
    <location>
        <begin position="37"/>
        <end position="114"/>
    </location>
</feature>
<dbReference type="InterPro" id="IPR035901">
    <property type="entry name" value="GIY-YIG_endonuc_sf"/>
</dbReference>
<evidence type="ECO:0000313" key="2">
    <source>
        <dbReference type="EMBL" id="QUJ77084.1"/>
    </source>
</evidence>
<sequence>MFEGRSYEDYTRAAPTLFKQLVESDLRPFKISTYDRKIPGIYILYENGSPVYVGRTRNLQGRLRAHVTKSHNSASFALKRTRSLHPEIRNASYSGTNSRKEIVKHPVYGRTFELQIAAIKAMQFRFIEVADPIEQYFLELFATMELRLDISGFDTH</sequence>
<dbReference type="Gene3D" id="3.40.1440.10">
    <property type="entry name" value="GIY-YIG endonuclease"/>
    <property type="match status" value="1"/>
</dbReference>
<dbReference type="InterPro" id="IPR000305">
    <property type="entry name" value="GIY-YIG_endonuc"/>
</dbReference>